<dbReference type="PROSITE" id="PS51257">
    <property type="entry name" value="PROKAR_LIPOPROTEIN"/>
    <property type="match status" value="1"/>
</dbReference>
<proteinExistence type="predicted"/>
<gene>
    <name evidence="2" type="ORF">GCM10022231_22260</name>
</gene>
<dbReference type="RefSeq" id="WP_344783677.1">
    <property type="nucleotide sequence ID" value="NZ_BAAAZW010000006.1"/>
</dbReference>
<reference evidence="3" key="1">
    <citation type="journal article" date="2019" name="Int. J. Syst. Evol. Microbiol.">
        <title>The Global Catalogue of Microorganisms (GCM) 10K type strain sequencing project: providing services to taxonomists for standard genome sequencing and annotation.</title>
        <authorList>
            <consortium name="The Broad Institute Genomics Platform"/>
            <consortium name="The Broad Institute Genome Sequencing Center for Infectious Disease"/>
            <person name="Wu L."/>
            <person name="Ma J."/>
        </authorList>
    </citation>
    <scope>NUCLEOTIDE SEQUENCE [LARGE SCALE GENOMIC DNA]</scope>
    <source>
        <strain evidence="3">JCM 16923</strain>
    </source>
</reference>
<dbReference type="EMBL" id="BAAAZW010000006">
    <property type="protein sequence ID" value="GAA3961708.1"/>
    <property type="molecule type" value="Genomic_DNA"/>
</dbReference>
<name>A0ABP7P964_9ACTN</name>
<accession>A0ABP7P964</accession>
<keyword evidence="1" id="KW-0732">Signal</keyword>
<keyword evidence="3" id="KW-1185">Reference proteome</keyword>
<evidence type="ECO:0008006" key="4">
    <source>
        <dbReference type="Google" id="ProtNLM"/>
    </source>
</evidence>
<evidence type="ECO:0000256" key="1">
    <source>
        <dbReference type="SAM" id="SignalP"/>
    </source>
</evidence>
<feature type="signal peptide" evidence="1">
    <location>
        <begin position="1"/>
        <end position="18"/>
    </location>
</feature>
<evidence type="ECO:0000313" key="2">
    <source>
        <dbReference type="EMBL" id="GAA3961708.1"/>
    </source>
</evidence>
<organism evidence="2 3">
    <name type="scientific">Gordonia caeni</name>
    <dbReference type="NCBI Taxonomy" id="1007097"/>
    <lineage>
        <taxon>Bacteria</taxon>
        <taxon>Bacillati</taxon>
        <taxon>Actinomycetota</taxon>
        <taxon>Actinomycetes</taxon>
        <taxon>Mycobacteriales</taxon>
        <taxon>Gordoniaceae</taxon>
        <taxon>Gordonia</taxon>
    </lineage>
</organism>
<sequence length="165" mass="16992">MKTHSRAAVVLLGAVALAVTGCGPSEKPAAAPSSTATTTAPKPTPLGAVQVGDCVLNADLGAGKLYGVSTLTVVDCDTPDSAPVVVAGPFKSNIRRGDGATDADIPYMGFPSMYFVAVDECTKLQGIANPQKTLNHAFPDEATWEAGDHVIVCVDPDRATGTYMW</sequence>
<comment type="caution">
    <text evidence="2">The sequence shown here is derived from an EMBL/GenBank/DDBJ whole genome shotgun (WGS) entry which is preliminary data.</text>
</comment>
<feature type="chain" id="PRO_5045275249" description="Septum formation-related domain-containing protein" evidence="1">
    <location>
        <begin position="19"/>
        <end position="165"/>
    </location>
</feature>
<evidence type="ECO:0000313" key="3">
    <source>
        <dbReference type="Proteomes" id="UP001418444"/>
    </source>
</evidence>
<dbReference type="Proteomes" id="UP001418444">
    <property type="component" value="Unassembled WGS sequence"/>
</dbReference>
<protein>
    <recommendedName>
        <fullName evidence="4">Septum formation-related domain-containing protein</fullName>
    </recommendedName>
</protein>